<dbReference type="PANTHER" id="PTHR36223">
    <property type="entry name" value="BETA-LACTAMASE-TYPE TRANSPEPTIDASE FOLD DOMAIN CONTAINING PROTEIN"/>
    <property type="match status" value="1"/>
</dbReference>
<keyword evidence="4" id="KW-1185">Reference proteome</keyword>
<evidence type="ECO:0000313" key="4">
    <source>
        <dbReference type="Proteomes" id="UP000188533"/>
    </source>
</evidence>
<dbReference type="EMBL" id="BDGU01000013">
    <property type="protein sequence ID" value="GAV99380.1"/>
    <property type="molecule type" value="Genomic_DNA"/>
</dbReference>
<reference evidence="3 4" key="2">
    <citation type="submission" date="2017-02" db="EMBL/GenBank/DDBJ databases">
        <title>A genome survey and senescence transcriptome analysis in Lentinula edodes.</title>
        <authorList>
            <person name="Sakamoto Y."/>
            <person name="Nakade K."/>
            <person name="Sato S."/>
            <person name="Yoshida Y."/>
            <person name="Miyazaki K."/>
            <person name="Natsume S."/>
            <person name="Konno N."/>
        </authorList>
    </citation>
    <scope>NUCLEOTIDE SEQUENCE [LARGE SCALE GENOMIC DNA]</scope>
    <source>
        <strain evidence="3 4">NBRC 111202</strain>
    </source>
</reference>
<organism evidence="3 4">
    <name type="scientific">Lentinula edodes</name>
    <name type="common">Shiitake mushroom</name>
    <name type="synonym">Lentinus edodes</name>
    <dbReference type="NCBI Taxonomy" id="5353"/>
    <lineage>
        <taxon>Eukaryota</taxon>
        <taxon>Fungi</taxon>
        <taxon>Dikarya</taxon>
        <taxon>Basidiomycota</taxon>
        <taxon>Agaricomycotina</taxon>
        <taxon>Agaricomycetes</taxon>
        <taxon>Agaricomycetidae</taxon>
        <taxon>Agaricales</taxon>
        <taxon>Marasmiineae</taxon>
        <taxon>Omphalotaceae</taxon>
        <taxon>Lentinula</taxon>
    </lineage>
</organism>
<dbReference type="AlphaFoldDB" id="A0A1Q3DWS2"/>
<accession>A0A1Q3DWS2</accession>
<evidence type="ECO:0000259" key="2">
    <source>
        <dbReference type="Pfam" id="PF25534"/>
    </source>
</evidence>
<gene>
    <name evidence="3" type="ORF">LENED_000833</name>
</gene>
<feature type="compositionally biased region" description="Polar residues" evidence="1">
    <location>
        <begin position="223"/>
        <end position="243"/>
    </location>
</feature>
<protein>
    <recommendedName>
        <fullName evidence="2">DUF7918 domain-containing protein</fullName>
    </recommendedName>
</protein>
<name>A0A1Q3DWS2_LENED</name>
<dbReference type="Pfam" id="PF25534">
    <property type="entry name" value="DUF7918"/>
    <property type="match status" value="1"/>
</dbReference>
<reference evidence="3 4" key="1">
    <citation type="submission" date="2016-08" db="EMBL/GenBank/DDBJ databases">
        <authorList>
            <consortium name="Lentinula edodes genome sequencing consortium"/>
            <person name="Sakamoto Y."/>
            <person name="Nakade K."/>
            <person name="Sato S."/>
            <person name="Yoshida Y."/>
            <person name="Miyazaki K."/>
            <person name="Natsume S."/>
            <person name="Konno N."/>
        </authorList>
    </citation>
    <scope>NUCLEOTIDE SEQUENCE [LARGE SCALE GENOMIC DNA]</scope>
    <source>
        <strain evidence="3 4">NBRC 111202</strain>
    </source>
</reference>
<dbReference type="PANTHER" id="PTHR36223:SF1">
    <property type="entry name" value="TRANSCRIPTION ELONGATION FACTOR EAF N-TERMINAL DOMAIN-CONTAINING PROTEIN"/>
    <property type="match status" value="1"/>
</dbReference>
<sequence>MPSYKSFRAYIIVDGKPLDEYSPEKSTKDGLTTVTCWVPSVAGKQYQVRWKDTVFKGTSNGRFRIDGTSCGGQVIKKRNKAMIKKGLRISPTSSRLFEFALMKLTDDEDSFALDMPGNIGEIELRIRYWSQTGRAIREKISKPPEEETYNESTKKGIDHQTRFGTTVYDEKPSYKNLGEPIGKYFLRFVFRYRPLGSSVPLRLLLFIDHFHFRAHGIAPPAPSTSQTNDLPQSSKRPRSSSMQGVRPGSLGIIEISDDDDDPQKEKENLQRRLDELRAKHPDTRDRKRVKREPGVASIKTEQPKEPVFIDLTQRT</sequence>
<feature type="domain" description="DUF7918" evidence="2">
    <location>
        <begin position="9"/>
        <end position="193"/>
    </location>
</feature>
<dbReference type="STRING" id="5353.A0A1Q3DWS2"/>
<evidence type="ECO:0000256" key="1">
    <source>
        <dbReference type="SAM" id="MobiDB-lite"/>
    </source>
</evidence>
<feature type="compositionally biased region" description="Basic and acidic residues" evidence="1">
    <location>
        <begin position="263"/>
        <end position="285"/>
    </location>
</feature>
<feature type="region of interest" description="Disordered" evidence="1">
    <location>
        <begin position="218"/>
        <end position="315"/>
    </location>
</feature>
<dbReference type="InterPro" id="IPR057678">
    <property type="entry name" value="DUF7918"/>
</dbReference>
<dbReference type="Proteomes" id="UP000188533">
    <property type="component" value="Unassembled WGS sequence"/>
</dbReference>
<proteinExistence type="predicted"/>
<evidence type="ECO:0000313" key="3">
    <source>
        <dbReference type="EMBL" id="GAV99380.1"/>
    </source>
</evidence>
<comment type="caution">
    <text evidence="3">The sequence shown here is derived from an EMBL/GenBank/DDBJ whole genome shotgun (WGS) entry which is preliminary data.</text>
</comment>